<reference evidence="2" key="1">
    <citation type="journal article" date="2008" name="Nat. Genet.">
        <title>The Pristionchus pacificus genome provides a unique perspective on nematode lifestyle and parasitism.</title>
        <authorList>
            <person name="Dieterich C."/>
            <person name="Clifton S.W."/>
            <person name="Schuster L.N."/>
            <person name="Chinwalla A."/>
            <person name="Delehaunty K."/>
            <person name="Dinkelacker I."/>
            <person name="Fulton L."/>
            <person name="Fulton R."/>
            <person name="Godfrey J."/>
            <person name="Minx P."/>
            <person name="Mitreva M."/>
            <person name="Roeseler W."/>
            <person name="Tian H."/>
            <person name="Witte H."/>
            <person name="Yang S.P."/>
            <person name="Wilson R.K."/>
            <person name="Sommer R.J."/>
        </authorList>
    </citation>
    <scope>NUCLEOTIDE SEQUENCE [LARGE SCALE GENOMIC DNA]</scope>
    <source>
        <strain evidence="2">PS312</strain>
    </source>
</reference>
<protein>
    <submittedName>
        <fullName evidence="1">Uncharacterized protein</fullName>
    </submittedName>
</protein>
<accession>A0A2A6BDN1</accession>
<dbReference type="EnsemblMetazoa" id="PPA17084.1">
    <property type="protein sequence ID" value="PPA17084.1"/>
    <property type="gene ID" value="WBGene00106638"/>
</dbReference>
<reference evidence="1" key="2">
    <citation type="submission" date="2022-06" db="UniProtKB">
        <authorList>
            <consortium name="EnsemblMetazoa"/>
        </authorList>
    </citation>
    <scope>IDENTIFICATION</scope>
    <source>
        <strain evidence="1">PS312</strain>
    </source>
</reference>
<name>A0A2A6BDN1_PRIPA</name>
<dbReference type="AlphaFoldDB" id="A0A2A6BDN1"/>
<evidence type="ECO:0000313" key="1">
    <source>
        <dbReference type="EnsemblMetazoa" id="PPA17084.1"/>
    </source>
</evidence>
<accession>A0A8R1YBK9</accession>
<keyword evidence="2" id="KW-1185">Reference proteome</keyword>
<organism evidence="1 2">
    <name type="scientific">Pristionchus pacificus</name>
    <name type="common">Parasitic nematode worm</name>
    <dbReference type="NCBI Taxonomy" id="54126"/>
    <lineage>
        <taxon>Eukaryota</taxon>
        <taxon>Metazoa</taxon>
        <taxon>Ecdysozoa</taxon>
        <taxon>Nematoda</taxon>
        <taxon>Chromadorea</taxon>
        <taxon>Rhabditida</taxon>
        <taxon>Rhabditina</taxon>
        <taxon>Diplogasteromorpha</taxon>
        <taxon>Diplogasteroidea</taxon>
        <taxon>Neodiplogasteridae</taxon>
        <taxon>Pristionchus</taxon>
    </lineage>
</organism>
<dbReference type="Proteomes" id="UP000005239">
    <property type="component" value="Unassembled WGS sequence"/>
</dbReference>
<evidence type="ECO:0000313" key="2">
    <source>
        <dbReference type="Proteomes" id="UP000005239"/>
    </source>
</evidence>
<gene>
    <name evidence="1" type="primary">WBGene00106638</name>
</gene>
<sequence length="144" mass="16975">MIIIDLRQVAMCTPFSMHWYMSSTRDLNFNCFGCNRFWKYNCFSLACTNKPEVHKFCHYCAMHHDLKMDFSCPACLLRDEVDKCKKDAADRFTKDAVLLTVANFRENGITSRRAVDQMVKILNDEEEDMKEYVFVNYDDVQGHK</sequence>
<proteinExistence type="predicted"/>